<evidence type="ECO:0000256" key="1">
    <source>
        <dbReference type="ARBA" id="ARBA00022729"/>
    </source>
</evidence>
<keyword evidence="10" id="KW-1185">Reference proteome</keyword>
<dbReference type="GO" id="GO:0043165">
    <property type="term" value="P:Gram-negative-bacterium-type cell outer membrane assembly"/>
    <property type="evidence" value="ECO:0007669"/>
    <property type="project" value="UniProtKB-UniRule"/>
</dbReference>
<keyword evidence="9" id="KW-0812">Transmembrane</keyword>
<evidence type="ECO:0000256" key="3">
    <source>
        <dbReference type="ARBA" id="ARBA00023139"/>
    </source>
</evidence>
<comment type="function">
    <text evidence="6">Part of the outer membrane protein assembly complex, which is involved in assembly and insertion of beta-barrel proteins into the outer membrane.</text>
</comment>
<accession>F3KUZ3</accession>
<name>F3KUZ3_9BURK</name>
<dbReference type="CDD" id="cd15830">
    <property type="entry name" value="BamD"/>
    <property type="match status" value="1"/>
</dbReference>
<dbReference type="PANTHER" id="PTHR37423:SF1">
    <property type="entry name" value="OUTER MEMBRANE PROTEIN ASSEMBLY FACTOR BAMD"/>
    <property type="match status" value="1"/>
</dbReference>
<dbReference type="Gene3D" id="1.25.40.10">
    <property type="entry name" value="Tetratricopeptide repeat domain"/>
    <property type="match status" value="1"/>
</dbReference>
<protein>
    <recommendedName>
        <fullName evidence="6">Outer membrane protein assembly factor BamD</fullName>
    </recommendedName>
</protein>
<evidence type="ECO:0000259" key="8">
    <source>
        <dbReference type="Pfam" id="PF13525"/>
    </source>
</evidence>
<comment type="subcellular location">
    <subcellularLocation>
        <location evidence="6">Cell outer membrane</location>
        <topology evidence="6">Lipid-anchor</topology>
    </subcellularLocation>
</comment>
<keyword evidence="4 6" id="KW-0998">Cell outer membrane</keyword>
<dbReference type="STRING" id="887062.HGR_11391"/>
<feature type="chain" id="PRO_5009011719" description="Outer membrane protein assembly factor BamD" evidence="7">
    <location>
        <begin position="25"/>
        <end position="276"/>
    </location>
</feature>
<feature type="signal peptide" evidence="7">
    <location>
        <begin position="1"/>
        <end position="24"/>
    </location>
</feature>
<dbReference type="GO" id="GO:1990063">
    <property type="term" value="C:Bam protein complex"/>
    <property type="evidence" value="ECO:0007669"/>
    <property type="project" value="TreeGrafter"/>
</dbReference>
<dbReference type="OrthoDB" id="9779191at2"/>
<evidence type="ECO:0000256" key="2">
    <source>
        <dbReference type="ARBA" id="ARBA00023136"/>
    </source>
</evidence>
<evidence type="ECO:0000256" key="6">
    <source>
        <dbReference type="HAMAP-Rule" id="MF_00922"/>
    </source>
</evidence>
<dbReference type="HAMAP" id="MF_00922">
    <property type="entry name" value="OM_assembly_BamD"/>
    <property type="match status" value="1"/>
</dbReference>
<dbReference type="eggNOG" id="COG4105">
    <property type="taxonomic scope" value="Bacteria"/>
</dbReference>
<proteinExistence type="inferred from homology"/>
<comment type="caution">
    <text evidence="9">The sequence shown here is derived from an EMBL/GenBank/DDBJ whole genome shotgun (WGS) entry which is preliminary data.</text>
</comment>
<dbReference type="InterPro" id="IPR011990">
    <property type="entry name" value="TPR-like_helical_dom_sf"/>
</dbReference>
<dbReference type="SUPFAM" id="SSF48452">
    <property type="entry name" value="TPR-like"/>
    <property type="match status" value="1"/>
</dbReference>
<dbReference type="PANTHER" id="PTHR37423">
    <property type="entry name" value="SOLUBLE LYTIC MUREIN TRANSGLYCOSYLASE-RELATED"/>
    <property type="match status" value="1"/>
</dbReference>
<dbReference type="InterPro" id="IPR039565">
    <property type="entry name" value="BamD-like"/>
</dbReference>
<reference evidence="9 10" key="1">
    <citation type="journal article" date="2011" name="EMBO J.">
        <title>Structural diversity of bacterial flagellar motors.</title>
        <authorList>
            <person name="Chen S."/>
            <person name="Beeby M."/>
            <person name="Murphy G.E."/>
            <person name="Leadbetter J.R."/>
            <person name="Hendrixson D.R."/>
            <person name="Briegel A."/>
            <person name="Li Z."/>
            <person name="Shi J."/>
            <person name="Tocheva E.I."/>
            <person name="Muller A."/>
            <person name="Dobro M.J."/>
            <person name="Jensen G.J."/>
        </authorList>
    </citation>
    <scope>NUCLEOTIDE SEQUENCE [LARGE SCALE GENOMIC DNA]</scope>
    <source>
        <strain evidence="9 10">ATCC 19624</strain>
    </source>
</reference>
<sequence length="276" mass="31026">MLRAKLSGVLSCLLPLTLAALLSACSSTPDDPTAKMKPEEILEQAREEVRNFQYTQAVTLFEKLEGRAAGTPLAQQAQLEKAYAQYKDDQSAQAVATLDRFMRLHPASPAIDYALYLKGLVNFNDDLGLFSFITRQDLSERDQLAAKESWSAFNELVTRFPDSRYSADARARMVYIVNTLARYEVHVARYYFKRGAYVAAINRAQQAVADYRTAPALEDALQILVDSYEALNMPQLRDDARRVLATNFPNSAYLKGVKVSADEAPKAPDSPWWKLW</sequence>
<dbReference type="Pfam" id="PF13525">
    <property type="entry name" value="YfiO"/>
    <property type="match status" value="1"/>
</dbReference>
<keyword evidence="1 6" id="KW-0732">Signal</keyword>
<dbReference type="PROSITE" id="PS51257">
    <property type="entry name" value="PROKAR_LIPOPROTEIN"/>
    <property type="match status" value="1"/>
</dbReference>
<comment type="similarity">
    <text evidence="6">Belongs to the BamD family.</text>
</comment>
<dbReference type="Proteomes" id="UP000016368">
    <property type="component" value="Unassembled WGS sequence"/>
</dbReference>
<dbReference type="InterPro" id="IPR017689">
    <property type="entry name" value="BamD"/>
</dbReference>
<evidence type="ECO:0000256" key="4">
    <source>
        <dbReference type="ARBA" id="ARBA00023237"/>
    </source>
</evidence>
<evidence type="ECO:0000313" key="10">
    <source>
        <dbReference type="Proteomes" id="UP000016368"/>
    </source>
</evidence>
<feature type="domain" description="Outer membrane lipoprotein BamD-like" evidence="8">
    <location>
        <begin position="36"/>
        <end position="240"/>
    </location>
</feature>
<dbReference type="NCBIfam" id="TIGR03302">
    <property type="entry name" value="OM_YfiO"/>
    <property type="match status" value="1"/>
</dbReference>
<keyword evidence="2 6" id="KW-0472">Membrane</keyword>
<comment type="subunit">
    <text evidence="6">Part of the Bam complex.</text>
</comment>
<dbReference type="EMBL" id="AEGR01000067">
    <property type="protein sequence ID" value="EGI76396.1"/>
    <property type="molecule type" value="Genomic_DNA"/>
</dbReference>
<evidence type="ECO:0000313" key="9">
    <source>
        <dbReference type="EMBL" id="EGI76396.1"/>
    </source>
</evidence>
<keyword evidence="5 6" id="KW-0449">Lipoprotein</keyword>
<dbReference type="GO" id="GO:0051205">
    <property type="term" value="P:protein insertion into membrane"/>
    <property type="evidence" value="ECO:0007669"/>
    <property type="project" value="UniProtKB-UniRule"/>
</dbReference>
<evidence type="ECO:0000256" key="5">
    <source>
        <dbReference type="ARBA" id="ARBA00023288"/>
    </source>
</evidence>
<keyword evidence="3 6" id="KW-0564">Palmitate</keyword>
<evidence type="ECO:0000256" key="7">
    <source>
        <dbReference type="SAM" id="SignalP"/>
    </source>
</evidence>
<dbReference type="RefSeq" id="WP_006298353.1">
    <property type="nucleotide sequence ID" value="NZ_AEGR01000067.1"/>
</dbReference>
<gene>
    <name evidence="6" type="primary">bamD</name>
    <name evidence="9" type="ORF">HGR_11391</name>
</gene>
<dbReference type="AlphaFoldDB" id="F3KUZ3"/>
<organism evidence="9 10">
    <name type="scientific">Hylemonella gracilis ATCC 19624</name>
    <dbReference type="NCBI Taxonomy" id="887062"/>
    <lineage>
        <taxon>Bacteria</taxon>
        <taxon>Pseudomonadati</taxon>
        <taxon>Pseudomonadota</taxon>
        <taxon>Betaproteobacteria</taxon>
        <taxon>Burkholderiales</taxon>
        <taxon>Comamonadaceae</taxon>
        <taxon>Hylemonella</taxon>
    </lineage>
</organism>